<reference evidence="2" key="1">
    <citation type="journal article" date="2020" name="Stud. Mycol.">
        <title>101 Dothideomycetes genomes: a test case for predicting lifestyles and emergence of pathogens.</title>
        <authorList>
            <person name="Haridas S."/>
            <person name="Albert R."/>
            <person name="Binder M."/>
            <person name="Bloem J."/>
            <person name="Labutti K."/>
            <person name="Salamov A."/>
            <person name="Andreopoulos B."/>
            <person name="Baker S."/>
            <person name="Barry K."/>
            <person name="Bills G."/>
            <person name="Bluhm B."/>
            <person name="Cannon C."/>
            <person name="Castanera R."/>
            <person name="Culley D."/>
            <person name="Daum C."/>
            <person name="Ezra D."/>
            <person name="Gonzalez J."/>
            <person name="Henrissat B."/>
            <person name="Kuo A."/>
            <person name="Liang C."/>
            <person name="Lipzen A."/>
            <person name="Lutzoni F."/>
            <person name="Magnuson J."/>
            <person name="Mondo S."/>
            <person name="Nolan M."/>
            <person name="Ohm R."/>
            <person name="Pangilinan J."/>
            <person name="Park H.-J."/>
            <person name="Ramirez L."/>
            <person name="Alfaro M."/>
            <person name="Sun H."/>
            <person name="Tritt A."/>
            <person name="Yoshinaga Y."/>
            <person name="Zwiers L.-H."/>
            <person name="Turgeon B."/>
            <person name="Goodwin S."/>
            <person name="Spatafora J."/>
            <person name="Crous P."/>
            <person name="Grigoriev I."/>
        </authorList>
    </citation>
    <scope>NUCLEOTIDE SEQUENCE</scope>
    <source>
        <strain evidence="2">CBS 627.86</strain>
    </source>
</reference>
<sequence>MPFGPRCIHLAVLLLDGDPGNSALSSESTAKRLLEADDEATRNGSSGRNLPSARHHSTAARESRSGTGRSGTLSLFRPPRCTPSVGDEARAQDAGRYLGQGGQGLELLVLPGAFCLTASALAIHPFRKYKTAPVDPRVWLWRARAALPGRSKHVPRSHSALHRHGISCSLVASGLACIQIYGPSPLERARTGGFCSTLI</sequence>
<gene>
    <name evidence="2" type="ORF">BDV96DRAFT_628320</name>
</gene>
<keyword evidence="3" id="KW-1185">Reference proteome</keyword>
<feature type="region of interest" description="Disordered" evidence="1">
    <location>
        <begin position="37"/>
        <end position="88"/>
    </location>
</feature>
<feature type="compositionally biased region" description="Low complexity" evidence="1">
    <location>
        <begin position="65"/>
        <end position="75"/>
    </location>
</feature>
<protein>
    <submittedName>
        <fullName evidence="2">Uncharacterized protein</fullName>
    </submittedName>
</protein>
<organism evidence="2 3">
    <name type="scientific">Lophiotrema nucula</name>
    <dbReference type="NCBI Taxonomy" id="690887"/>
    <lineage>
        <taxon>Eukaryota</taxon>
        <taxon>Fungi</taxon>
        <taxon>Dikarya</taxon>
        <taxon>Ascomycota</taxon>
        <taxon>Pezizomycotina</taxon>
        <taxon>Dothideomycetes</taxon>
        <taxon>Pleosporomycetidae</taxon>
        <taxon>Pleosporales</taxon>
        <taxon>Lophiotremataceae</taxon>
        <taxon>Lophiotrema</taxon>
    </lineage>
</organism>
<evidence type="ECO:0000256" key="1">
    <source>
        <dbReference type="SAM" id="MobiDB-lite"/>
    </source>
</evidence>
<name>A0A6A5ZPQ8_9PLEO</name>
<dbReference type="Proteomes" id="UP000799770">
    <property type="component" value="Unassembled WGS sequence"/>
</dbReference>
<accession>A0A6A5ZPQ8</accession>
<dbReference type="EMBL" id="ML977313">
    <property type="protein sequence ID" value="KAF2120867.1"/>
    <property type="molecule type" value="Genomic_DNA"/>
</dbReference>
<proteinExistence type="predicted"/>
<evidence type="ECO:0000313" key="2">
    <source>
        <dbReference type="EMBL" id="KAF2120867.1"/>
    </source>
</evidence>
<dbReference type="AlphaFoldDB" id="A0A6A5ZPQ8"/>
<evidence type="ECO:0000313" key="3">
    <source>
        <dbReference type="Proteomes" id="UP000799770"/>
    </source>
</evidence>